<organism evidence="2 3">
    <name type="scientific">Flavonifractor plautii 1_3_50AFAA</name>
    <dbReference type="NCBI Taxonomy" id="742738"/>
    <lineage>
        <taxon>Bacteria</taxon>
        <taxon>Bacillati</taxon>
        <taxon>Bacillota</taxon>
        <taxon>Clostridia</taxon>
        <taxon>Eubacteriales</taxon>
        <taxon>Oscillospiraceae</taxon>
        <taxon>Flavonifractor</taxon>
    </lineage>
</organism>
<dbReference type="SMART" id="SM00731">
    <property type="entry name" value="SprT"/>
    <property type="match status" value="1"/>
</dbReference>
<reference evidence="2 3" key="1">
    <citation type="submission" date="2011-08" db="EMBL/GenBank/DDBJ databases">
        <title>The Genome Sequence of Clostridium orbiscindens 1_3_50AFAA.</title>
        <authorList>
            <consortium name="The Broad Institute Genome Sequencing Platform"/>
            <person name="Earl A."/>
            <person name="Ward D."/>
            <person name="Feldgarden M."/>
            <person name="Gevers D."/>
            <person name="Daigneault M."/>
            <person name="Strauss J."/>
            <person name="Allen-Vercoe E."/>
            <person name="Young S.K."/>
            <person name="Zeng Q."/>
            <person name="Gargeya S."/>
            <person name="Fitzgerald M."/>
            <person name="Haas B."/>
            <person name="Abouelleil A."/>
            <person name="Alvarado L."/>
            <person name="Arachchi H.M."/>
            <person name="Berlin A."/>
            <person name="Brown A."/>
            <person name="Chapman S.B."/>
            <person name="Chen Z."/>
            <person name="Dunbar C."/>
            <person name="Freedman E."/>
            <person name="Gearin G."/>
            <person name="Gellesch M."/>
            <person name="Goldberg J."/>
            <person name="Griggs A."/>
            <person name="Gujja S."/>
            <person name="Heiman D."/>
            <person name="Howarth C."/>
            <person name="Larson L."/>
            <person name="Lui A."/>
            <person name="MacDonald P.J.P."/>
            <person name="Montmayeur A."/>
            <person name="Murphy C."/>
            <person name="Neiman D."/>
            <person name="Pearson M."/>
            <person name="Priest M."/>
            <person name="Roberts A."/>
            <person name="Saif S."/>
            <person name="Shea T."/>
            <person name="Shenoy N."/>
            <person name="Sisk P."/>
            <person name="Stolte C."/>
            <person name="Sykes S."/>
            <person name="Wortman J."/>
            <person name="Nusbaum C."/>
            <person name="Birren B."/>
        </authorList>
    </citation>
    <scope>NUCLEOTIDE SEQUENCE [LARGE SCALE GENOMIC DNA]</scope>
    <source>
        <strain evidence="2 3">1_3_50AFAA</strain>
    </source>
</reference>
<dbReference type="RefSeq" id="WP_007491054.1">
    <property type="nucleotide sequence ID" value="NZ_KN174161.1"/>
</dbReference>
<sequence length="160" mass="18024">MNEFDALLARAVEQARALGIPVSARISPHVAVNRRAVTRFGCCIRRGGEYVIELSERLLEAEERACMQTLAHEVLHTCPGCRNHGALWKEYAARMNGAYGYAISRTGTCEALGVADVRPVRYRLVCERCGQEFCRSRRSPLVDHPERYRCRCGGVLRRSN</sequence>
<evidence type="ECO:0000259" key="1">
    <source>
        <dbReference type="SMART" id="SM00731"/>
    </source>
</evidence>
<dbReference type="AlphaFoldDB" id="A0A096CQT5"/>
<accession>A0A096CQT5</accession>
<gene>
    <name evidence="2" type="ORF">HMPREF9460_00378</name>
</gene>
<dbReference type="eggNOG" id="ENOG5033527">
    <property type="taxonomic scope" value="Bacteria"/>
</dbReference>
<dbReference type="GeneID" id="63971760"/>
<dbReference type="Pfam" id="PF10263">
    <property type="entry name" value="SprT-like"/>
    <property type="match status" value="1"/>
</dbReference>
<dbReference type="HOGENOM" id="CLU_1617445_0_0_9"/>
<evidence type="ECO:0000313" key="2">
    <source>
        <dbReference type="EMBL" id="KGF57167.1"/>
    </source>
</evidence>
<proteinExistence type="predicted"/>
<name>A0A096CQT5_FLAPL</name>
<dbReference type="InterPro" id="IPR006640">
    <property type="entry name" value="SprT-like_domain"/>
</dbReference>
<protein>
    <recommendedName>
        <fullName evidence="1">SprT-like domain-containing protein</fullName>
    </recommendedName>
</protein>
<dbReference type="Proteomes" id="UP000029585">
    <property type="component" value="Unassembled WGS sequence"/>
</dbReference>
<dbReference type="PATRIC" id="fig|742738.3.peg.396"/>
<dbReference type="EMBL" id="ADLO01000012">
    <property type="protein sequence ID" value="KGF57167.1"/>
    <property type="molecule type" value="Genomic_DNA"/>
</dbReference>
<comment type="caution">
    <text evidence="2">The sequence shown here is derived from an EMBL/GenBank/DDBJ whole genome shotgun (WGS) entry which is preliminary data.</text>
</comment>
<keyword evidence="3" id="KW-1185">Reference proteome</keyword>
<evidence type="ECO:0000313" key="3">
    <source>
        <dbReference type="Proteomes" id="UP000029585"/>
    </source>
</evidence>
<feature type="domain" description="SprT-like" evidence="1">
    <location>
        <begin position="2"/>
        <end position="159"/>
    </location>
</feature>
<dbReference type="GO" id="GO:0006950">
    <property type="term" value="P:response to stress"/>
    <property type="evidence" value="ECO:0007669"/>
    <property type="project" value="UniProtKB-ARBA"/>
</dbReference>